<feature type="domain" description="SP-RING-type" evidence="6">
    <location>
        <begin position="982"/>
        <end position="1073"/>
    </location>
</feature>
<dbReference type="Gene3D" id="3.30.40.10">
    <property type="entry name" value="Zinc/RING finger domain, C3HC4 (zinc finger)"/>
    <property type="match status" value="1"/>
</dbReference>
<dbReference type="OrthoDB" id="27975at2759"/>
<evidence type="ECO:0000256" key="3">
    <source>
        <dbReference type="ARBA" id="ARBA00022833"/>
    </source>
</evidence>
<dbReference type="AlphaFoldDB" id="A0A0F4Z503"/>
<dbReference type="InterPro" id="IPR013083">
    <property type="entry name" value="Znf_RING/FYVE/PHD"/>
</dbReference>
<evidence type="ECO:0000259" key="6">
    <source>
        <dbReference type="PROSITE" id="PS51044"/>
    </source>
</evidence>
<feature type="compositionally biased region" description="Polar residues" evidence="5">
    <location>
        <begin position="91"/>
        <end position="103"/>
    </location>
</feature>
<reference evidence="7 8" key="1">
    <citation type="submission" date="2015-04" db="EMBL/GenBank/DDBJ databases">
        <authorList>
            <person name="Heijne W.H."/>
            <person name="Fedorova N.D."/>
            <person name="Nierman W.C."/>
            <person name="Vollebregt A.W."/>
            <person name="Zhao Z."/>
            <person name="Wu L."/>
            <person name="Kumar M."/>
            <person name="Stam H."/>
            <person name="van den Berg M.A."/>
            <person name="Pel H.J."/>
        </authorList>
    </citation>
    <scope>NUCLEOTIDE SEQUENCE [LARGE SCALE GENOMIC DNA]</scope>
    <source>
        <strain evidence="7 8">CBS 393.64</strain>
    </source>
</reference>
<proteinExistence type="predicted"/>
<organism evidence="7 8">
    <name type="scientific">Rasamsonia emersonii (strain ATCC 16479 / CBS 393.64 / IMI 116815)</name>
    <dbReference type="NCBI Taxonomy" id="1408163"/>
    <lineage>
        <taxon>Eukaryota</taxon>
        <taxon>Fungi</taxon>
        <taxon>Dikarya</taxon>
        <taxon>Ascomycota</taxon>
        <taxon>Pezizomycotina</taxon>
        <taxon>Eurotiomycetes</taxon>
        <taxon>Eurotiomycetidae</taxon>
        <taxon>Eurotiales</taxon>
        <taxon>Trichocomaceae</taxon>
        <taxon>Rasamsonia</taxon>
    </lineage>
</organism>
<dbReference type="STRING" id="1408163.A0A0F4Z503"/>
<accession>A0A0F4Z503</accession>
<dbReference type="RefSeq" id="XP_013331758.1">
    <property type="nucleotide sequence ID" value="XM_013476304.1"/>
</dbReference>
<feature type="compositionally biased region" description="Basic and acidic residues" evidence="5">
    <location>
        <begin position="1114"/>
        <end position="1134"/>
    </location>
</feature>
<feature type="compositionally biased region" description="Polar residues" evidence="5">
    <location>
        <begin position="115"/>
        <end position="164"/>
    </location>
</feature>
<feature type="compositionally biased region" description="Low complexity" evidence="5">
    <location>
        <begin position="55"/>
        <end position="71"/>
    </location>
</feature>
<feature type="compositionally biased region" description="Low complexity" evidence="5">
    <location>
        <begin position="589"/>
        <end position="600"/>
    </location>
</feature>
<dbReference type="InterPro" id="IPR004181">
    <property type="entry name" value="Znf_MIZ"/>
</dbReference>
<dbReference type="EMBL" id="LASV01000035">
    <property type="protein sequence ID" value="KKA25146.1"/>
    <property type="molecule type" value="Genomic_DNA"/>
</dbReference>
<dbReference type="GO" id="GO:0016925">
    <property type="term" value="P:protein sumoylation"/>
    <property type="evidence" value="ECO:0007669"/>
    <property type="project" value="TreeGrafter"/>
</dbReference>
<feature type="compositionally biased region" description="Polar residues" evidence="5">
    <location>
        <begin position="246"/>
        <end position="257"/>
    </location>
</feature>
<keyword evidence="3" id="KW-0862">Zinc</keyword>
<dbReference type="GO" id="GO:0000785">
    <property type="term" value="C:chromatin"/>
    <property type="evidence" value="ECO:0007669"/>
    <property type="project" value="TreeGrafter"/>
</dbReference>
<feature type="region of interest" description="Disordered" evidence="5">
    <location>
        <begin position="1"/>
        <end position="268"/>
    </location>
</feature>
<feature type="compositionally biased region" description="Low complexity" evidence="5">
    <location>
        <begin position="747"/>
        <end position="756"/>
    </location>
</feature>
<evidence type="ECO:0000313" key="8">
    <source>
        <dbReference type="Proteomes" id="UP000053958"/>
    </source>
</evidence>
<keyword evidence="1" id="KW-0479">Metal-binding</keyword>
<evidence type="ECO:0000313" key="7">
    <source>
        <dbReference type="EMBL" id="KKA25146.1"/>
    </source>
</evidence>
<feature type="region of interest" description="Disordered" evidence="5">
    <location>
        <begin position="718"/>
        <end position="756"/>
    </location>
</feature>
<dbReference type="Proteomes" id="UP000053958">
    <property type="component" value="Unassembled WGS sequence"/>
</dbReference>
<feature type="region of interest" description="Disordered" evidence="5">
    <location>
        <begin position="1092"/>
        <end position="1150"/>
    </location>
</feature>
<evidence type="ECO:0000256" key="2">
    <source>
        <dbReference type="ARBA" id="ARBA00022771"/>
    </source>
</evidence>
<dbReference type="GO" id="GO:0061665">
    <property type="term" value="F:SUMO ligase activity"/>
    <property type="evidence" value="ECO:0007669"/>
    <property type="project" value="TreeGrafter"/>
</dbReference>
<dbReference type="PANTHER" id="PTHR10782">
    <property type="entry name" value="ZINC FINGER MIZ DOMAIN-CONTAINING PROTEIN"/>
    <property type="match status" value="1"/>
</dbReference>
<sequence>MNSHHHGRPPPPGVVRGVESSNSTANKFLGTTRRPWMLGEVPPRRQPAPGANANSTPSSLAPRTPAPTASSPREESQAGIQQSISPALASSIVQSAQSMTTAVSYAGPAPVSPITPGSQLPESGPVSCNSLPLQQTSAAPETTPGLAQTTVLPSPEPSNGSHTSPACAADGDQEHNHPVDVGLSPRPQPSQLPEEAGAGAVIPTSSITPASSARPPERAIDQPSLQTSQANAHHVASSPAVRATGHTAQSSVSANLGSSQPSPSTQDPSSFWQIARIRLQLFHKESTQRGSLSETVDLPRLRLLQDACRSEDMFYLALHQVYCVSSYAPTQLTGLAQFAIEKGFWLEVIKQLLIDNQQLSGNFLHWCVYYPSPLRSMLENNDYRNALQQVGQTLALLSQHWVPFAKRLQSRSYPPLVEELVMQFGVTSPVMQKIIFTSLTRHVFGSGNEQLMDACLTLFDQNQGSYRQRPTSAPVEDVRREMEAFVRAYRALSRQYAVAAHRPAPMMVSEAERASQMQSPPIHVNTIPVNVPPVNMPPGTAVTHPQMRPGLAANSGVVRSSNPLSNTYTSTSIPPPSAIVSSNMMSNNQPQAQRQPLPQQHGFMQQRSAPYPVQASNQPPVHAPVTSGAPLQATGIHFDPRFPSQPHMYPVGPPVQHSMAPPVSTGPHVANYPSTNNINGQGQGVLYAPTQYPQAYPAPGLGRGAPQNVIANQQRMYGSPHGVPSQMPPATSTMRFPSQQAVSRARPPQSQQQVQSVPLLPSPGVISSTLHRNPTVTALHQLHLRTPPTRLVRPDGGEAKDLVQYLSAFVIKPTPLEFERSSFRWQFSVPPDAYKRRARWISEREGGPARILSSGARTYRFRCIQFQDSSKVENIHFWAGTECRWPTAVYIHVNGEEVFVRRSFHHGKDLPVDITRYVKEGTNEISLNMLRSEHEKSKGTKYAIAVEIIEVNSSSSIRTAVCRLPAAESREQIRNRLSMHTGDEDLVFMDDYITIDLRDPFTARIFDTPVRGRSCLHRECFDLDTFLQTVVIAPATAGKKSPYLKCPICRKFAAPSLLIVDEFLLEIRTELERTQRLERTRSIRVKTDGSWEPVLEEETPQPSRSGSVVPAKRNRSEFEADRSETAKAEMDHDNAPSQVPSSAPEVIELD</sequence>
<dbReference type="PROSITE" id="PS51044">
    <property type="entry name" value="ZF_SP_RING"/>
    <property type="match status" value="1"/>
</dbReference>
<comment type="caution">
    <text evidence="7">The sequence shown here is derived from an EMBL/GenBank/DDBJ whole genome shotgun (WGS) entry which is preliminary data.</text>
</comment>
<name>A0A0F4Z503_RASE3</name>
<feature type="compositionally biased region" description="Low complexity" evidence="5">
    <location>
        <begin position="258"/>
        <end position="268"/>
    </location>
</feature>
<keyword evidence="2 4" id="KW-0863">Zinc-finger</keyword>
<protein>
    <submittedName>
        <fullName evidence="7">MIZ zinc finger domain protein</fullName>
    </submittedName>
</protein>
<keyword evidence="8" id="KW-1185">Reference proteome</keyword>
<evidence type="ECO:0000256" key="5">
    <source>
        <dbReference type="SAM" id="MobiDB-lite"/>
    </source>
</evidence>
<feature type="compositionally biased region" description="Polar residues" evidence="5">
    <location>
        <begin position="728"/>
        <end position="742"/>
    </location>
</feature>
<dbReference type="PANTHER" id="PTHR10782:SF4">
    <property type="entry name" value="TONALLI, ISOFORM E"/>
    <property type="match status" value="1"/>
</dbReference>
<dbReference type="GeneID" id="25312905"/>
<gene>
    <name evidence="7" type="ORF">T310_0851</name>
</gene>
<evidence type="ECO:0000256" key="1">
    <source>
        <dbReference type="ARBA" id="ARBA00022723"/>
    </source>
</evidence>
<dbReference type="GO" id="GO:0008270">
    <property type="term" value="F:zinc ion binding"/>
    <property type="evidence" value="ECO:0007669"/>
    <property type="project" value="UniProtKB-KW"/>
</dbReference>
<feature type="region of interest" description="Disordered" evidence="5">
    <location>
        <begin position="580"/>
        <end position="605"/>
    </location>
</feature>
<evidence type="ECO:0000256" key="4">
    <source>
        <dbReference type="PROSITE-ProRule" id="PRU00452"/>
    </source>
</evidence>